<evidence type="ECO:0000313" key="7">
    <source>
        <dbReference type="Proteomes" id="UP000002072"/>
    </source>
</evidence>
<keyword evidence="3" id="KW-0472">Membrane</keyword>
<comment type="subcellular location">
    <subcellularLocation>
        <location evidence="1">Membrane</location>
    </subcellularLocation>
</comment>
<dbReference type="AlphaFoldDB" id="D1AWQ5"/>
<protein>
    <submittedName>
        <fullName evidence="6">Type II secretory pathway component PulD-like protein</fullName>
    </submittedName>
</protein>
<dbReference type="GeneID" id="29673313"/>
<proteinExistence type="inferred from homology"/>
<dbReference type="GO" id="GO:0015627">
    <property type="term" value="C:type II protein secretion system complex"/>
    <property type="evidence" value="ECO:0007669"/>
    <property type="project" value="TreeGrafter"/>
</dbReference>
<keyword evidence="7" id="KW-1185">Reference proteome</keyword>
<dbReference type="eggNOG" id="COG1450">
    <property type="taxonomic scope" value="Bacteria"/>
</dbReference>
<dbReference type="RefSeq" id="WP_012858289.1">
    <property type="nucleotide sequence ID" value="NC_013515.1"/>
</dbReference>
<dbReference type="InterPro" id="IPR001775">
    <property type="entry name" value="GspD/PilQ"/>
</dbReference>
<dbReference type="PANTHER" id="PTHR30332:SF24">
    <property type="entry name" value="SECRETIN GSPD-RELATED"/>
    <property type="match status" value="1"/>
</dbReference>
<accession>D1AWQ5</accession>
<gene>
    <name evidence="6" type="ordered locus">Smon_0246</name>
</gene>
<evidence type="ECO:0000313" key="6">
    <source>
        <dbReference type="EMBL" id="ACZ00731.1"/>
    </source>
</evidence>
<dbReference type="Pfam" id="PF00263">
    <property type="entry name" value="Secretin"/>
    <property type="match status" value="1"/>
</dbReference>
<reference evidence="6 7" key="1">
    <citation type="journal article" date="2009" name="Stand. Genomic Sci.">
        <title>Complete genome sequence of Streptobacillus moniliformis type strain (9901T).</title>
        <authorList>
            <person name="Nolan M."/>
            <person name="Gronow S."/>
            <person name="Lapidus A."/>
            <person name="Ivanova N."/>
            <person name="Copeland A."/>
            <person name="Lucas S."/>
            <person name="Del Rio T.G."/>
            <person name="Chen F."/>
            <person name="Tice H."/>
            <person name="Pitluck S."/>
            <person name="Cheng J.F."/>
            <person name="Sims D."/>
            <person name="Meincke L."/>
            <person name="Bruce D."/>
            <person name="Goodwin L."/>
            <person name="Brettin T."/>
            <person name="Han C."/>
            <person name="Detter J.C."/>
            <person name="Ovchinikova G."/>
            <person name="Pati A."/>
            <person name="Mavromatis K."/>
            <person name="Mikhailova N."/>
            <person name="Chen A."/>
            <person name="Palaniappan K."/>
            <person name="Land M."/>
            <person name="Hauser L."/>
            <person name="Chang Y.J."/>
            <person name="Jeffries C.D."/>
            <person name="Rohde M."/>
            <person name="Sproer C."/>
            <person name="Goker M."/>
            <person name="Bristow J."/>
            <person name="Eisen J.A."/>
            <person name="Markowitz V."/>
            <person name="Hugenholtz P."/>
            <person name="Kyrpides N.C."/>
            <person name="Klenk H.P."/>
            <person name="Chain P."/>
        </authorList>
    </citation>
    <scope>NUCLEOTIDE SEQUENCE [LARGE SCALE GENOMIC DNA]</scope>
    <source>
        <strain evidence="7">ATCC 14647 / DSM 12112 / NCTC 10651 / 9901</strain>
    </source>
</reference>
<dbReference type="OrthoDB" id="9779724at2"/>
<sequence>MKKLLIFLTLLTFSDNKYISNENMKKIKIYNEKKVEIKNKEVKKVEEVYEILKIQNIPENEILKLDGSFGVKIRKVGDKYILSGEKKNISKLKHIIYSIDKIKKQIIIKMNVIDTSISFFDRFGLNLKLEENKNDGLVAKFLENKLSLSNLLNLGGAKLGLDIEALKQSGDMYIKSFPSIMVLDNSEGEMRITDELSFKVSEKKVQTSEAGLIFKIKPRIVTKGYKEFVELEIYSEISSFKSEKVRSKNILNTKVLLKDKTSTFISGVGRESKSINISNPSIPIFSTLFRKKSKNKEKRNIYVEVEVEILNE</sequence>
<evidence type="ECO:0000259" key="5">
    <source>
        <dbReference type="Pfam" id="PF00263"/>
    </source>
</evidence>
<dbReference type="HOGENOM" id="CLU_891157_0_0_0"/>
<comment type="similarity">
    <text evidence="4">Belongs to the bacterial secretin family.</text>
</comment>
<evidence type="ECO:0000256" key="3">
    <source>
        <dbReference type="ARBA" id="ARBA00023136"/>
    </source>
</evidence>
<dbReference type="GO" id="GO:0016020">
    <property type="term" value="C:membrane"/>
    <property type="evidence" value="ECO:0007669"/>
    <property type="project" value="UniProtKB-SubCell"/>
</dbReference>
<evidence type="ECO:0000256" key="4">
    <source>
        <dbReference type="RuleBase" id="RU004003"/>
    </source>
</evidence>
<dbReference type="STRING" id="519441.Smon_0246"/>
<dbReference type="InterPro" id="IPR004846">
    <property type="entry name" value="T2SS/T3SS_dom"/>
</dbReference>
<feature type="domain" description="Type II/III secretion system secretin-like" evidence="5">
    <location>
        <begin position="165"/>
        <end position="310"/>
    </location>
</feature>
<keyword evidence="2" id="KW-0732">Signal</keyword>
<dbReference type="PANTHER" id="PTHR30332">
    <property type="entry name" value="PROBABLE GENERAL SECRETION PATHWAY PROTEIN D"/>
    <property type="match status" value="1"/>
</dbReference>
<organism evidence="6 7">
    <name type="scientific">Streptobacillus moniliformis (strain ATCC 14647 / DSM 12112 / NCTC 10651 / 9901)</name>
    <dbReference type="NCBI Taxonomy" id="519441"/>
    <lineage>
        <taxon>Bacteria</taxon>
        <taxon>Fusobacteriati</taxon>
        <taxon>Fusobacteriota</taxon>
        <taxon>Fusobacteriia</taxon>
        <taxon>Fusobacteriales</taxon>
        <taxon>Leptotrichiaceae</taxon>
        <taxon>Streptobacillus</taxon>
    </lineage>
</organism>
<dbReference type="EMBL" id="CP001779">
    <property type="protein sequence ID" value="ACZ00731.1"/>
    <property type="molecule type" value="Genomic_DNA"/>
</dbReference>
<evidence type="ECO:0000256" key="1">
    <source>
        <dbReference type="ARBA" id="ARBA00004370"/>
    </source>
</evidence>
<dbReference type="KEGG" id="smf:Smon_0246"/>
<dbReference type="InterPro" id="IPR050810">
    <property type="entry name" value="Bact_Secretion_Sys_Channel"/>
</dbReference>
<dbReference type="GO" id="GO:0009306">
    <property type="term" value="P:protein secretion"/>
    <property type="evidence" value="ECO:0007669"/>
    <property type="project" value="InterPro"/>
</dbReference>
<evidence type="ECO:0000256" key="2">
    <source>
        <dbReference type="ARBA" id="ARBA00022729"/>
    </source>
</evidence>
<dbReference type="Proteomes" id="UP000002072">
    <property type="component" value="Chromosome"/>
</dbReference>
<dbReference type="PRINTS" id="PR00811">
    <property type="entry name" value="BCTERIALGSPD"/>
</dbReference>
<name>D1AWQ5_STRM9</name>